<dbReference type="InterPro" id="IPR012337">
    <property type="entry name" value="RNaseH-like_sf"/>
</dbReference>
<dbReference type="InterPro" id="IPR025398">
    <property type="entry name" value="DUF4371"/>
</dbReference>
<dbReference type="PANTHER" id="PTHR45749:SF37">
    <property type="entry name" value="OS05G0311600 PROTEIN"/>
    <property type="match status" value="1"/>
</dbReference>
<dbReference type="Proteomes" id="UP001152320">
    <property type="component" value="Chromosome 11"/>
</dbReference>
<name>A0A9Q1H4P4_HOLLE</name>
<keyword evidence="3" id="KW-1185">Reference proteome</keyword>
<accession>A0A9Q1H4P4</accession>
<gene>
    <name evidence="2" type="ORF">HOLleu_23353</name>
</gene>
<dbReference type="SUPFAM" id="SSF53098">
    <property type="entry name" value="Ribonuclease H-like"/>
    <property type="match status" value="1"/>
</dbReference>
<organism evidence="2 3">
    <name type="scientific">Holothuria leucospilota</name>
    <name type="common">Black long sea cucumber</name>
    <name type="synonym">Mertensiothuria leucospilota</name>
    <dbReference type="NCBI Taxonomy" id="206669"/>
    <lineage>
        <taxon>Eukaryota</taxon>
        <taxon>Metazoa</taxon>
        <taxon>Echinodermata</taxon>
        <taxon>Eleutherozoa</taxon>
        <taxon>Echinozoa</taxon>
        <taxon>Holothuroidea</taxon>
        <taxon>Aspidochirotacea</taxon>
        <taxon>Aspidochirotida</taxon>
        <taxon>Holothuriidae</taxon>
        <taxon>Holothuria</taxon>
    </lineage>
</organism>
<evidence type="ECO:0000313" key="2">
    <source>
        <dbReference type="EMBL" id="KAJ8033194.1"/>
    </source>
</evidence>
<sequence length="319" mass="36303">MPIFCDKPRTSIRKNWFPKLEKKIGDKCQKHNHSDAHKTAAVRLTERKLCLTSGRGTILDQINPETSHTYFVERNRGVLKTVLDLVLFCSKQDIPLRGHENSESLNHGNFLELPKLIFNYSPEQKKKFEELPKNAKMKSPGTQNDLLESAASVLMTYIRKEVNAATYFAILADECKDASKREIVGVSLRYIFQGKVKERAIGFVETEELNATAISSKIMEALSIFKLDRDKCIGFSFDGASVMSGIKGGVQTILRRKFPKASYTHCHSHRLNLVMSATCQSYIEFKNVFDLLDQLVTFFTATKRHAKFIELQRSLYPNA</sequence>
<dbReference type="AlphaFoldDB" id="A0A9Q1H4P4"/>
<evidence type="ECO:0000259" key="1">
    <source>
        <dbReference type="Pfam" id="PF14291"/>
    </source>
</evidence>
<dbReference type="OrthoDB" id="1739706at2759"/>
<dbReference type="EMBL" id="JAIZAY010000011">
    <property type="protein sequence ID" value="KAJ8033194.1"/>
    <property type="molecule type" value="Genomic_DNA"/>
</dbReference>
<evidence type="ECO:0000313" key="3">
    <source>
        <dbReference type="Proteomes" id="UP001152320"/>
    </source>
</evidence>
<dbReference type="Pfam" id="PF14291">
    <property type="entry name" value="DUF4371"/>
    <property type="match status" value="1"/>
</dbReference>
<reference evidence="2" key="1">
    <citation type="submission" date="2021-10" db="EMBL/GenBank/DDBJ databases">
        <title>Tropical sea cucumber genome reveals ecological adaptation and Cuvierian tubules defense mechanism.</title>
        <authorList>
            <person name="Chen T."/>
        </authorList>
    </citation>
    <scope>NUCLEOTIDE SEQUENCE</scope>
    <source>
        <strain evidence="2">Nanhai2018</strain>
        <tissue evidence="2">Muscle</tissue>
    </source>
</reference>
<feature type="domain" description="DUF4371" evidence="1">
    <location>
        <begin position="78"/>
        <end position="245"/>
    </location>
</feature>
<comment type="caution">
    <text evidence="2">The sequence shown here is derived from an EMBL/GenBank/DDBJ whole genome shotgun (WGS) entry which is preliminary data.</text>
</comment>
<proteinExistence type="predicted"/>
<protein>
    <submittedName>
        <fullName evidence="2">Zinc finger MYM-type protein 1</fullName>
    </submittedName>
</protein>
<dbReference type="PANTHER" id="PTHR45749">
    <property type="match status" value="1"/>
</dbReference>